<gene>
    <name evidence="2" type="ORF">SAMN04488067_10315</name>
</gene>
<dbReference type="GO" id="GO:0016810">
    <property type="term" value="F:hydrolase activity, acting on carbon-nitrogen (but not peptide) bonds"/>
    <property type="evidence" value="ECO:0007669"/>
    <property type="project" value="InterPro"/>
</dbReference>
<feature type="domain" description="Amidohydrolase-related" evidence="1">
    <location>
        <begin position="210"/>
        <end position="371"/>
    </location>
</feature>
<dbReference type="PANTHER" id="PTHR43135">
    <property type="entry name" value="ALPHA-D-RIBOSE 1-METHYLPHOSPHONATE 5-TRIPHOSPHATE DIPHOSPHATASE"/>
    <property type="match status" value="1"/>
</dbReference>
<dbReference type="EMBL" id="FNBO01000003">
    <property type="protein sequence ID" value="SDF26116.1"/>
    <property type="molecule type" value="Genomic_DNA"/>
</dbReference>
<dbReference type="InterPro" id="IPR006680">
    <property type="entry name" value="Amidohydro-rel"/>
</dbReference>
<dbReference type="OrthoDB" id="8791at2157"/>
<dbReference type="Gene3D" id="3.20.20.140">
    <property type="entry name" value="Metal-dependent hydrolases"/>
    <property type="match status" value="2"/>
</dbReference>
<evidence type="ECO:0000259" key="1">
    <source>
        <dbReference type="Pfam" id="PF01979"/>
    </source>
</evidence>
<name>A0A1G7JML6_9EURY</name>
<reference evidence="2 3" key="1">
    <citation type="submission" date="2016-10" db="EMBL/GenBank/DDBJ databases">
        <authorList>
            <person name="Varghese N."/>
            <person name="Submissions S."/>
        </authorList>
    </citation>
    <scope>NUCLEOTIDE SEQUENCE [LARGE SCALE GENOMIC DNA]</scope>
    <source>
        <strain evidence="2 3">CGMCC 1.3527</strain>
    </source>
</reference>
<dbReference type="InterPro" id="IPR011059">
    <property type="entry name" value="Metal-dep_hydrolase_composite"/>
</dbReference>
<dbReference type="RefSeq" id="WP_149797892.1">
    <property type="nucleotide sequence ID" value="NZ_FNBO01000003.1"/>
</dbReference>
<dbReference type="NCBIfam" id="NF011990">
    <property type="entry name" value="PRK15446.2-6"/>
    <property type="match status" value="1"/>
</dbReference>
<dbReference type="InterPro" id="IPR051781">
    <property type="entry name" value="Metallo-dep_Hydrolase"/>
</dbReference>
<organism evidence="2 3">
    <name type="scientific">Halorubrum xinjiangense</name>
    <dbReference type="NCBI Taxonomy" id="261291"/>
    <lineage>
        <taxon>Archaea</taxon>
        <taxon>Methanobacteriati</taxon>
        <taxon>Methanobacteriota</taxon>
        <taxon>Stenosarchaea group</taxon>
        <taxon>Halobacteria</taxon>
        <taxon>Halobacteriales</taxon>
        <taxon>Haloferacaceae</taxon>
        <taxon>Halorubrum</taxon>
    </lineage>
</organism>
<keyword evidence="3" id="KW-1185">Reference proteome</keyword>
<dbReference type="PIRSF" id="PIRSF038971">
    <property type="entry name" value="PhnM"/>
    <property type="match status" value="1"/>
</dbReference>
<dbReference type="Pfam" id="PF01979">
    <property type="entry name" value="Amidohydro_1"/>
    <property type="match status" value="1"/>
</dbReference>
<sequence length="393" mass="41531">MTARTEIRHARVVTPSGVVDDGHVVVAGDRIARVGPTPSRPVSGAETVDADGRVLMPGLVDLHGDDIEHHRSPRSGARTDLRTAVTTADRANLLCGVTTKYHAVAFEDAPDDGRSLDEATALADELATEGYTLGDNRLHARCELTAGSVETVDRVAAEAGVDLLSVMHHAPGDGQYDDGEFERHYVEDRNWPAEAIDEVAARRDSLDGATRSERIDRVLEIARRAGVPVASHDDDSAASVEEMAERGVTVSEYPLTLDAAVRAHDLGLATAVGAPNLVRGGSLWDNLAASEAIDRGVVDVLCADYHPPSLLAAPFVETGESLATRVNRVTRNPADVVGLSDRGRIAVDARADLVLVDPGATPTADRVFVGGTEVVRTGPESAESRQPIPPVGS</sequence>
<dbReference type="SUPFAM" id="SSF51338">
    <property type="entry name" value="Composite domain of metallo-dependent hydrolases"/>
    <property type="match status" value="1"/>
</dbReference>
<proteinExistence type="predicted"/>
<dbReference type="NCBIfam" id="NF011984">
    <property type="entry name" value="PRK15446.1-5"/>
    <property type="match status" value="1"/>
</dbReference>
<evidence type="ECO:0000313" key="3">
    <source>
        <dbReference type="Proteomes" id="UP000324020"/>
    </source>
</evidence>
<dbReference type="GO" id="GO:0019700">
    <property type="term" value="P:organic phosphonate catabolic process"/>
    <property type="evidence" value="ECO:0007669"/>
    <property type="project" value="InterPro"/>
</dbReference>
<evidence type="ECO:0000313" key="2">
    <source>
        <dbReference type="EMBL" id="SDF26116.1"/>
    </source>
</evidence>
<dbReference type="PANTHER" id="PTHR43135:SF3">
    <property type="entry name" value="ALPHA-D-RIBOSE 1-METHYLPHOSPHONATE 5-TRIPHOSPHATE DIPHOSPHATASE"/>
    <property type="match status" value="1"/>
</dbReference>
<dbReference type="Gene3D" id="2.30.40.10">
    <property type="entry name" value="Urease, subunit C, domain 1"/>
    <property type="match status" value="2"/>
</dbReference>
<dbReference type="InterPro" id="IPR032466">
    <property type="entry name" value="Metal_Hydrolase"/>
</dbReference>
<protein>
    <submittedName>
        <fullName evidence="2">Alpha-D-ribose 1-methylphosphonate 5-triphosphate diphosphatase</fullName>
    </submittedName>
</protein>
<dbReference type="InterPro" id="IPR012696">
    <property type="entry name" value="PhnM"/>
</dbReference>
<dbReference type="Proteomes" id="UP000324020">
    <property type="component" value="Unassembled WGS sequence"/>
</dbReference>
<accession>A0A1G7JML6</accession>
<dbReference type="AlphaFoldDB" id="A0A1G7JML6"/>
<dbReference type="SUPFAM" id="SSF51556">
    <property type="entry name" value="Metallo-dependent hydrolases"/>
    <property type="match status" value="1"/>
</dbReference>